<comment type="caution">
    <text evidence="15">The sequence shown here is derived from an EMBL/GenBank/DDBJ whole genome shotgun (WGS) entry which is preliminary data.</text>
</comment>
<dbReference type="PANTHER" id="PTHR11177:SF317">
    <property type="entry name" value="CHITINASE 12-RELATED"/>
    <property type="match status" value="1"/>
</dbReference>
<comment type="catalytic activity">
    <reaction evidence="1">
        <text>Random endo-hydrolysis of N-acetyl-beta-D-glucosaminide (1-&gt;4)-beta-linkages in chitin and chitodextrins.</text>
        <dbReference type="EC" id="3.2.1.14"/>
    </reaction>
</comment>
<keyword evidence="8" id="KW-0325">Glycoprotein</keyword>
<keyword evidence="13" id="KW-0732">Signal</keyword>
<keyword evidence="7" id="KW-0146">Chitin degradation</keyword>
<evidence type="ECO:0000256" key="13">
    <source>
        <dbReference type="SAM" id="SignalP"/>
    </source>
</evidence>
<dbReference type="EC" id="3.2.1.14" evidence="4"/>
<dbReference type="AlphaFoldDB" id="A0AA40EME3"/>
<keyword evidence="6 12" id="KW-0378">Hydrolase</keyword>
<dbReference type="PROSITE" id="PS01095">
    <property type="entry name" value="GH18_1"/>
    <property type="match status" value="1"/>
</dbReference>
<evidence type="ECO:0000256" key="11">
    <source>
        <dbReference type="ARBA" id="ARBA00023326"/>
    </source>
</evidence>
<evidence type="ECO:0000256" key="5">
    <source>
        <dbReference type="ARBA" id="ARBA00022525"/>
    </source>
</evidence>
<evidence type="ECO:0000256" key="9">
    <source>
        <dbReference type="ARBA" id="ARBA00023277"/>
    </source>
</evidence>
<dbReference type="InterPro" id="IPR001579">
    <property type="entry name" value="Glyco_hydro_18_chit_AS"/>
</dbReference>
<evidence type="ECO:0000256" key="6">
    <source>
        <dbReference type="ARBA" id="ARBA00022801"/>
    </source>
</evidence>
<evidence type="ECO:0000259" key="14">
    <source>
        <dbReference type="PROSITE" id="PS51910"/>
    </source>
</evidence>
<dbReference type="GO" id="GO:0008061">
    <property type="term" value="F:chitin binding"/>
    <property type="evidence" value="ECO:0007669"/>
    <property type="project" value="InterPro"/>
</dbReference>
<comment type="subcellular location">
    <subcellularLocation>
        <location evidence="2">Secreted</location>
    </subcellularLocation>
</comment>
<dbReference type="GO" id="GO:0006032">
    <property type="term" value="P:chitin catabolic process"/>
    <property type="evidence" value="ECO:0007669"/>
    <property type="project" value="UniProtKB-KW"/>
</dbReference>
<dbReference type="EMBL" id="JAUKTV010000003">
    <property type="protein sequence ID" value="KAK0741971.1"/>
    <property type="molecule type" value="Genomic_DNA"/>
</dbReference>
<feature type="chain" id="PRO_5041276653" description="chitinase" evidence="13">
    <location>
        <begin position="26"/>
        <end position="427"/>
    </location>
</feature>
<dbReference type="FunFam" id="3.20.20.80:FF:000095">
    <property type="entry name" value="Endochitinase B1"/>
    <property type="match status" value="1"/>
</dbReference>
<comment type="similarity">
    <text evidence="3">Belongs to the glycosyl hydrolase 18 family. Chitinase class V subfamily.</text>
</comment>
<dbReference type="PROSITE" id="PS51910">
    <property type="entry name" value="GH18_2"/>
    <property type="match status" value="1"/>
</dbReference>
<dbReference type="GO" id="GO:0000272">
    <property type="term" value="P:polysaccharide catabolic process"/>
    <property type="evidence" value="ECO:0007669"/>
    <property type="project" value="UniProtKB-KW"/>
</dbReference>
<evidence type="ECO:0000313" key="16">
    <source>
        <dbReference type="Proteomes" id="UP001172159"/>
    </source>
</evidence>
<gene>
    <name evidence="15" type="ORF">B0T21DRAFT_327476</name>
</gene>
<dbReference type="GO" id="GO:0005576">
    <property type="term" value="C:extracellular region"/>
    <property type="evidence" value="ECO:0007669"/>
    <property type="project" value="UniProtKB-SubCell"/>
</dbReference>
<feature type="domain" description="GH18" evidence="14">
    <location>
        <begin position="44"/>
        <end position="405"/>
    </location>
</feature>
<dbReference type="PANTHER" id="PTHR11177">
    <property type="entry name" value="CHITINASE"/>
    <property type="match status" value="1"/>
</dbReference>
<name>A0AA40EME3_9PEZI</name>
<dbReference type="InterPro" id="IPR017853">
    <property type="entry name" value="GH"/>
</dbReference>
<evidence type="ECO:0000256" key="2">
    <source>
        <dbReference type="ARBA" id="ARBA00004613"/>
    </source>
</evidence>
<proteinExistence type="inferred from homology"/>
<evidence type="ECO:0000256" key="3">
    <source>
        <dbReference type="ARBA" id="ARBA00008682"/>
    </source>
</evidence>
<evidence type="ECO:0000256" key="4">
    <source>
        <dbReference type="ARBA" id="ARBA00012729"/>
    </source>
</evidence>
<sequence>MALFSLKKAALAALSFCSLAANVQGSPLPSPGEAEVNTRQSGGYKNIVYFTNWGIYGRNYQPAQLPASQVTHVLYSFANLRQNGEVYLSDTYADLDKHYPGDSWSETGRNVYGCVKQLFLLKKSNRHLKVLLSIGGWTYSVNFASAASTAASRALFANSAVRLLADLGLDGLDIDWEYPANSAEAANYVLLLQTVRSALDAYSAAHANNYHFLLTIASPAGPSHYNTMQLRAMANHLDFFNLMAYDYAGSWDSRAGHQANLYHTNDTATPFSTERAVSDYLSAGVPASKIVLGMPIYGRAFTNTGGLGQAFSGVGGGSWESGVWDYKDLPKSGAQVIYDAAAGATYSYDAGKKELISFDTADMIQKKVAYLKQKGLSGSMFWEASADRTDGQSLIGTSFRELGGIDRSPNQLSFPDSQYENLRAGFP</sequence>
<dbReference type="FunFam" id="3.10.50.10:FF:000005">
    <property type="entry name" value="Endochitinase B1"/>
    <property type="match status" value="1"/>
</dbReference>
<evidence type="ECO:0000256" key="8">
    <source>
        <dbReference type="ARBA" id="ARBA00023180"/>
    </source>
</evidence>
<dbReference type="InterPro" id="IPR029070">
    <property type="entry name" value="Chitinase_insertion_sf"/>
</dbReference>
<dbReference type="Proteomes" id="UP001172159">
    <property type="component" value="Unassembled WGS sequence"/>
</dbReference>
<dbReference type="Gene3D" id="3.20.20.80">
    <property type="entry name" value="Glycosidases"/>
    <property type="match status" value="1"/>
</dbReference>
<keyword evidence="5" id="KW-0964">Secreted</keyword>
<evidence type="ECO:0000256" key="7">
    <source>
        <dbReference type="ARBA" id="ARBA00023024"/>
    </source>
</evidence>
<evidence type="ECO:0000313" key="15">
    <source>
        <dbReference type="EMBL" id="KAK0741971.1"/>
    </source>
</evidence>
<dbReference type="InterPro" id="IPR001223">
    <property type="entry name" value="Glyco_hydro18_cat"/>
</dbReference>
<protein>
    <recommendedName>
        <fullName evidence="4">chitinase</fullName>
        <ecNumber evidence="4">3.2.1.14</ecNumber>
    </recommendedName>
</protein>
<keyword evidence="16" id="KW-1185">Reference proteome</keyword>
<evidence type="ECO:0000256" key="10">
    <source>
        <dbReference type="ARBA" id="ARBA00023295"/>
    </source>
</evidence>
<dbReference type="InterPro" id="IPR011583">
    <property type="entry name" value="Chitinase_II/V-like_cat"/>
</dbReference>
<dbReference type="GO" id="GO:0008843">
    <property type="term" value="F:endochitinase activity"/>
    <property type="evidence" value="ECO:0007669"/>
    <property type="project" value="UniProtKB-EC"/>
</dbReference>
<keyword evidence="10 12" id="KW-0326">Glycosidase</keyword>
<dbReference type="InterPro" id="IPR050314">
    <property type="entry name" value="Glycosyl_Hydrlase_18"/>
</dbReference>
<keyword evidence="11" id="KW-0624">Polysaccharide degradation</keyword>
<keyword evidence="9" id="KW-0119">Carbohydrate metabolism</keyword>
<evidence type="ECO:0000256" key="12">
    <source>
        <dbReference type="RuleBase" id="RU000489"/>
    </source>
</evidence>
<organism evidence="15 16">
    <name type="scientific">Apiosordaria backusii</name>
    <dbReference type="NCBI Taxonomy" id="314023"/>
    <lineage>
        <taxon>Eukaryota</taxon>
        <taxon>Fungi</taxon>
        <taxon>Dikarya</taxon>
        <taxon>Ascomycota</taxon>
        <taxon>Pezizomycotina</taxon>
        <taxon>Sordariomycetes</taxon>
        <taxon>Sordariomycetidae</taxon>
        <taxon>Sordariales</taxon>
        <taxon>Lasiosphaeriaceae</taxon>
        <taxon>Apiosordaria</taxon>
    </lineage>
</organism>
<dbReference type="SUPFAM" id="SSF51445">
    <property type="entry name" value="(Trans)glycosidases"/>
    <property type="match status" value="1"/>
</dbReference>
<reference evidence="15" key="1">
    <citation type="submission" date="2023-06" db="EMBL/GenBank/DDBJ databases">
        <title>Genome-scale phylogeny and comparative genomics of the fungal order Sordariales.</title>
        <authorList>
            <consortium name="Lawrence Berkeley National Laboratory"/>
            <person name="Hensen N."/>
            <person name="Bonometti L."/>
            <person name="Westerberg I."/>
            <person name="Brannstrom I.O."/>
            <person name="Guillou S."/>
            <person name="Cros-Aarteil S."/>
            <person name="Calhoun S."/>
            <person name="Haridas S."/>
            <person name="Kuo A."/>
            <person name="Mondo S."/>
            <person name="Pangilinan J."/>
            <person name="Riley R."/>
            <person name="Labutti K."/>
            <person name="Andreopoulos B."/>
            <person name="Lipzen A."/>
            <person name="Chen C."/>
            <person name="Yanf M."/>
            <person name="Daum C."/>
            <person name="Ng V."/>
            <person name="Clum A."/>
            <person name="Steindorff A."/>
            <person name="Ohm R."/>
            <person name="Martin F."/>
            <person name="Silar P."/>
            <person name="Natvig D."/>
            <person name="Lalanne C."/>
            <person name="Gautier V."/>
            <person name="Ament-Velasquez S.L."/>
            <person name="Kruys A."/>
            <person name="Hutchinson M.I."/>
            <person name="Powell A.J."/>
            <person name="Barry K."/>
            <person name="Miller A.N."/>
            <person name="Grigoriev I.V."/>
            <person name="Debuchy R."/>
            <person name="Gladieux P."/>
            <person name="Thoren M.H."/>
            <person name="Johannesson H."/>
        </authorList>
    </citation>
    <scope>NUCLEOTIDE SEQUENCE</scope>
    <source>
        <strain evidence="15">CBS 540.89</strain>
    </source>
</reference>
<feature type="signal peptide" evidence="13">
    <location>
        <begin position="1"/>
        <end position="25"/>
    </location>
</feature>
<dbReference type="SUPFAM" id="SSF54556">
    <property type="entry name" value="Chitinase insertion domain"/>
    <property type="match status" value="1"/>
</dbReference>
<dbReference type="CDD" id="cd06548">
    <property type="entry name" value="GH18_chitinase"/>
    <property type="match status" value="1"/>
</dbReference>
<dbReference type="SMART" id="SM00636">
    <property type="entry name" value="Glyco_18"/>
    <property type="match status" value="1"/>
</dbReference>
<dbReference type="Pfam" id="PF00704">
    <property type="entry name" value="Glyco_hydro_18"/>
    <property type="match status" value="1"/>
</dbReference>
<evidence type="ECO:0000256" key="1">
    <source>
        <dbReference type="ARBA" id="ARBA00000822"/>
    </source>
</evidence>
<dbReference type="Gene3D" id="3.10.50.10">
    <property type="match status" value="1"/>
</dbReference>
<accession>A0AA40EME3</accession>